<dbReference type="Gene3D" id="3.40.190.10">
    <property type="entry name" value="Periplasmic binding protein-like II"/>
    <property type="match status" value="2"/>
</dbReference>
<dbReference type="Pfam" id="PF12974">
    <property type="entry name" value="Phosphonate-bd"/>
    <property type="match status" value="1"/>
</dbReference>
<dbReference type="PANTHER" id="PTHR30024:SF21">
    <property type="entry name" value="ABC TRANSPORTER SUBSTRATE-BINDING PROTEIN"/>
    <property type="match status" value="1"/>
</dbReference>
<proteinExistence type="predicted"/>
<keyword evidence="3" id="KW-1185">Reference proteome</keyword>
<comment type="caution">
    <text evidence="2">The sequence shown here is derived from an EMBL/GenBank/DDBJ whole genome shotgun (WGS) entry which is preliminary data.</text>
</comment>
<keyword evidence="1" id="KW-0732">Signal</keyword>
<gene>
    <name evidence="2" type="ORF">QR79_08215</name>
</gene>
<reference evidence="2 3" key="1">
    <citation type="submission" date="2014-11" db="EMBL/GenBank/DDBJ databases">
        <title>Comparative genomics of Methylobacterium species.</title>
        <authorList>
            <person name="Chaudhry V."/>
            <person name="Patil P.B."/>
        </authorList>
    </citation>
    <scope>NUCLEOTIDE SEQUENCE [LARGE SCALE GENOMIC DNA]</scope>
    <source>
        <strain evidence="2 3">SE3.6</strain>
    </source>
</reference>
<evidence type="ECO:0000313" key="2">
    <source>
        <dbReference type="EMBL" id="KMO25300.1"/>
    </source>
</evidence>
<protein>
    <recommendedName>
        <fullName evidence="4">Nitrate ABC transporter substrate-binding protein</fullName>
    </recommendedName>
</protein>
<organism evidence="2 3">
    <name type="scientific">Methylobacterium indicum</name>
    <dbReference type="NCBI Taxonomy" id="1775910"/>
    <lineage>
        <taxon>Bacteria</taxon>
        <taxon>Pseudomonadati</taxon>
        <taxon>Pseudomonadota</taxon>
        <taxon>Alphaproteobacteria</taxon>
        <taxon>Hyphomicrobiales</taxon>
        <taxon>Methylobacteriaceae</taxon>
        <taxon>Methylobacterium</taxon>
    </lineage>
</organism>
<dbReference type="RefSeq" id="WP_048428503.1">
    <property type="nucleotide sequence ID" value="NZ_JTHF01000127.1"/>
</dbReference>
<feature type="signal peptide" evidence="1">
    <location>
        <begin position="1"/>
        <end position="19"/>
    </location>
</feature>
<dbReference type="PANTHER" id="PTHR30024">
    <property type="entry name" value="ALIPHATIC SULFONATES-BINDING PROTEIN-RELATED"/>
    <property type="match status" value="1"/>
</dbReference>
<sequence>MRLLACLALLLLSALPAAAAPLTIRVGYAGPAPGGTRYVPGLAGIVAAERYIEREIAGDPDLAVEWVFFKGAGPAVNEALAGGQLDFAFMGDLPSLSGRAAGLDTRIVMATNARDALYLVTTPASSIKGLSDLKGRKVAQFRGTSTHLASEGALRRAGLTSRDLQVYALDDASALAALAAGDVEAVLGKALFLTLVERGQARVAWSSKGDPRAGPSNHLLVAGAFERAHPDLVARVVKASVRAAAWASNDANREAVFALWEKSGTPAAVFRADYDGQRLAERLSPLIDDLLIDTYREKAARARDLGLVRRAVDVTGWFEPTYLNAAIRDLGLAGTWTRYGADGRPLGS</sequence>
<evidence type="ECO:0008006" key="4">
    <source>
        <dbReference type="Google" id="ProtNLM"/>
    </source>
</evidence>
<name>A0ABR5HFE1_9HYPH</name>
<dbReference type="Proteomes" id="UP000036471">
    <property type="component" value="Unassembled WGS sequence"/>
</dbReference>
<dbReference type="SUPFAM" id="SSF53850">
    <property type="entry name" value="Periplasmic binding protein-like II"/>
    <property type="match status" value="1"/>
</dbReference>
<dbReference type="EMBL" id="JTHG01000058">
    <property type="protein sequence ID" value="KMO25300.1"/>
    <property type="molecule type" value="Genomic_DNA"/>
</dbReference>
<accession>A0ABR5HFE1</accession>
<evidence type="ECO:0000256" key="1">
    <source>
        <dbReference type="SAM" id="SignalP"/>
    </source>
</evidence>
<evidence type="ECO:0000313" key="3">
    <source>
        <dbReference type="Proteomes" id="UP000036471"/>
    </source>
</evidence>
<feature type="chain" id="PRO_5046224971" description="Nitrate ABC transporter substrate-binding protein" evidence="1">
    <location>
        <begin position="20"/>
        <end position="348"/>
    </location>
</feature>